<dbReference type="FunFam" id="1.20.1560.10:FF:000026">
    <property type="entry name" value="Multidrug resistance-associated protein lethal(2)03659"/>
    <property type="match status" value="1"/>
</dbReference>
<evidence type="ECO:0000256" key="8">
    <source>
        <dbReference type="ARBA" id="ARBA00022989"/>
    </source>
</evidence>
<dbReference type="InterPro" id="IPR036640">
    <property type="entry name" value="ABC1_TM_sf"/>
</dbReference>
<dbReference type="GO" id="GO:0005524">
    <property type="term" value="F:ATP binding"/>
    <property type="evidence" value="ECO:0007669"/>
    <property type="project" value="UniProtKB-KW"/>
</dbReference>
<dbReference type="SMART" id="SM00382">
    <property type="entry name" value="AAA"/>
    <property type="match status" value="2"/>
</dbReference>
<feature type="domain" description="ABC transmembrane type-1" evidence="12">
    <location>
        <begin position="690"/>
        <end position="932"/>
    </location>
</feature>
<dbReference type="AlphaFoldDB" id="A0A9Q0NCT7"/>
<feature type="transmembrane region" description="Helical" evidence="10">
    <location>
        <begin position="112"/>
        <end position="133"/>
    </location>
</feature>
<dbReference type="PROSITE" id="PS50893">
    <property type="entry name" value="ABC_TRANSPORTER_2"/>
    <property type="match status" value="2"/>
</dbReference>
<comment type="caution">
    <text evidence="13">The sequence shown here is derived from an EMBL/GenBank/DDBJ whole genome shotgun (WGS) entry which is preliminary data.</text>
</comment>
<dbReference type="FunFam" id="3.40.50.300:FF:000163">
    <property type="entry name" value="Multidrug resistance-associated protein member 4"/>
    <property type="match status" value="1"/>
</dbReference>
<dbReference type="Gene3D" id="1.20.1560.10">
    <property type="entry name" value="ABC transporter type 1, transmembrane domain"/>
    <property type="match status" value="2"/>
</dbReference>
<dbReference type="PANTHER" id="PTHR24223">
    <property type="entry name" value="ATP-BINDING CASSETTE SUB-FAMILY C"/>
    <property type="match status" value="1"/>
</dbReference>
<dbReference type="InterPro" id="IPR011527">
    <property type="entry name" value="ABC1_TM_dom"/>
</dbReference>
<evidence type="ECO:0000256" key="3">
    <source>
        <dbReference type="ARBA" id="ARBA00022448"/>
    </source>
</evidence>
<keyword evidence="9 10" id="KW-0472">Membrane</keyword>
<dbReference type="PANTHER" id="PTHR24223:SF456">
    <property type="entry name" value="MULTIDRUG RESISTANCE-ASSOCIATED PROTEIN LETHAL(2)03659"/>
    <property type="match status" value="1"/>
</dbReference>
<dbReference type="InterPro" id="IPR017871">
    <property type="entry name" value="ABC_transporter-like_CS"/>
</dbReference>
<dbReference type="SUPFAM" id="SSF90123">
    <property type="entry name" value="ABC transporter transmembrane region"/>
    <property type="match status" value="2"/>
</dbReference>
<dbReference type="Gene3D" id="3.40.50.300">
    <property type="entry name" value="P-loop containing nucleotide triphosphate hydrolases"/>
    <property type="match status" value="2"/>
</dbReference>
<keyword evidence="5" id="KW-0677">Repeat</keyword>
<dbReference type="Pfam" id="PF00005">
    <property type="entry name" value="ABC_tran"/>
    <property type="match status" value="2"/>
</dbReference>
<dbReference type="Proteomes" id="UP001151699">
    <property type="component" value="Chromosome A"/>
</dbReference>
<evidence type="ECO:0000256" key="4">
    <source>
        <dbReference type="ARBA" id="ARBA00022692"/>
    </source>
</evidence>
<dbReference type="FunFam" id="3.40.50.300:FF:000973">
    <property type="entry name" value="Multidrug resistance-associated protein 4"/>
    <property type="match status" value="1"/>
</dbReference>
<dbReference type="PROSITE" id="PS50929">
    <property type="entry name" value="ABC_TM1F"/>
    <property type="match status" value="2"/>
</dbReference>
<evidence type="ECO:0000259" key="11">
    <source>
        <dbReference type="PROSITE" id="PS50893"/>
    </source>
</evidence>
<evidence type="ECO:0000256" key="10">
    <source>
        <dbReference type="SAM" id="Phobius"/>
    </source>
</evidence>
<feature type="transmembrane region" description="Helical" evidence="10">
    <location>
        <begin position="689"/>
        <end position="706"/>
    </location>
</feature>
<keyword evidence="14" id="KW-1185">Reference proteome</keyword>
<organism evidence="13 14">
    <name type="scientific">Pseudolycoriella hygida</name>
    <dbReference type="NCBI Taxonomy" id="35572"/>
    <lineage>
        <taxon>Eukaryota</taxon>
        <taxon>Metazoa</taxon>
        <taxon>Ecdysozoa</taxon>
        <taxon>Arthropoda</taxon>
        <taxon>Hexapoda</taxon>
        <taxon>Insecta</taxon>
        <taxon>Pterygota</taxon>
        <taxon>Neoptera</taxon>
        <taxon>Endopterygota</taxon>
        <taxon>Diptera</taxon>
        <taxon>Nematocera</taxon>
        <taxon>Sciaroidea</taxon>
        <taxon>Sciaridae</taxon>
        <taxon>Pseudolycoriella</taxon>
    </lineage>
</organism>
<dbReference type="InterPro" id="IPR027417">
    <property type="entry name" value="P-loop_NTPase"/>
</dbReference>
<dbReference type="GO" id="GO:0016020">
    <property type="term" value="C:membrane"/>
    <property type="evidence" value="ECO:0007669"/>
    <property type="project" value="UniProtKB-SubCell"/>
</dbReference>
<dbReference type="EMBL" id="WJQU01000001">
    <property type="protein sequence ID" value="KAJ6646999.1"/>
    <property type="molecule type" value="Genomic_DNA"/>
</dbReference>
<evidence type="ECO:0000256" key="7">
    <source>
        <dbReference type="ARBA" id="ARBA00022840"/>
    </source>
</evidence>
<comment type="similarity">
    <text evidence="2">Belongs to the ABC transporter superfamily. ABCC family. Conjugate transporter (TC 3.A.1.208) subfamily.</text>
</comment>
<reference evidence="13" key="1">
    <citation type="submission" date="2022-07" db="EMBL/GenBank/DDBJ databases">
        <authorList>
            <person name="Trinca V."/>
            <person name="Uliana J.V.C."/>
            <person name="Torres T.T."/>
            <person name="Ward R.J."/>
            <person name="Monesi N."/>
        </authorList>
    </citation>
    <scope>NUCLEOTIDE SEQUENCE</scope>
    <source>
        <strain evidence="13">HSMRA1968</strain>
        <tissue evidence="13">Whole embryos</tissue>
    </source>
</reference>
<dbReference type="InterPro" id="IPR050173">
    <property type="entry name" value="ABC_transporter_C-like"/>
</dbReference>
<keyword evidence="4 10" id="KW-0812">Transmembrane</keyword>
<dbReference type="SUPFAM" id="SSF52540">
    <property type="entry name" value="P-loop containing nucleoside triphosphate hydrolases"/>
    <property type="match status" value="2"/>
</dbReference>
<feature type="transmembrane region" description="Helical" evidence="10">
    <location>
        <begin position="139"/>
        <end position="158"/>
    </location>
</feature>
<dbReference type="CDD" id="cd03244">
    <property type="entry name" value="ABCC_MRP_domain2"/>
    <property type="match status" value="1"/>
</dbReference>
<feature type="domain" description="ABC transporter" evidence="11">
    <location>
        <begin position="969"/>
        <end position="1202"/>
    </location>
</feature>
<evidence type="ECO:0000313" key="14">
    <source>
        <dbReference type="Proteomes" id="UP001151699"/>
    </source>
</evidence>
<dbReference type="FunFam" id="1.20.1560.10:FF:000014">
    <property type="entry name" value="Multidrug resistance-associated protein member 4"/>
    <property type="match status" value="1"/>
</dbReference>
<comment type="subcellular location">
    <subcellularLocation>
        <location evidence="1">Membrane</location>
        <topology evidence="1">Multi-pass membrane protein</topology>
    </subcellularLocation>
</comment>
<feature type="transmembrane region" description="Helical" evidence="10">
    <location>
        <begin position="38"/>
        <end position="61"/>
    </location>
</feature>
<dbReference type="GO" id="GO:0140359">
    <property type="term" value="F:ABC-type transporter activity"/>
    <property type="evidence" value="ECO:0007669"/>
    <property type="project" value="InterPro"/>
</dbReference>
<dbReference type="CDD" id="cd18579">
    <property type="entry name" value="ABC_6TM_ABCC_D1"/>
    <property type="match status" value="1"/>
</dbReference>
<feature type="domain" description="ABC transmembrane type-1" evidence="12">
    <location>
        <begin position="1"/>
        <end position="271"/>
    </location>
</feature>
<dbReference type="InterPro" id="IPR044746">
    <property type="entry name" value="ABCC_6TM_D1"/>
</dbReference>
<dbReference type="CDD" id="cd03250">
    <property type="entry name" value="ABCC_MRP_domain1"/>
    <property type="match status" value="1"/>
</dbReference>
<proteinExistence type="inferred from homology"/>
<evidence type="ECO:0000256" key="9">
    <source>
        <dbReference type="ARBA" id="ARBA00023136"/>
    </source>
</evidence>
<feature type="transmembrane region" description="Helical" evidence="10">
    <location>
        <begin position="222"/>
        <end position="246"/>
    </location>
</feature>
<feature type="domain" description="ABC transporter" evidence="11">
    <location>
        <begin position="319"/>
        <end position="551"/>
    </location>
</feature>
<dbReference type="InterPro" id="IPR003439">
    <property type="entry name" value="ABC_transporter-like_ATP-bd"/>
</dbReference>
<dbReference type="GO" id="GO:0016887">
    <property type="term" value="F:ATP hydrolysis activity"/>
    <property type="evidence" value="ECO:0007669"/>
    <property type="project" value="InterPro"/>
</dbReference>
<accession>A0A9Q0NCT7</accession>
<keyword evidence="3" id="KW-0813">Transport</keyword>
<keyword evidence="7 13" id="KW-0067">ATP-binding</keyword>
<protein>
    <submittedName>
        <fullName evidence="13">ATP-binding cassette subfamily C member 4</fullName>
    </submittedName>
</protein>
<feature type="transmembrane region" description="Helical" evidence="10">
    <location>
        <begin position="779"/>
        <end position="805"/>
    </location>
</feature>
<gene>
    <name evidence="13" type="primary">Abcc4_7</name>
    <name evidence="13" type="ORF">Bhyg_02217</name>
</gene>
<dbReference type="InterPro" id="IPR003593">
    <property type="entry name" value="AAA+_ATPase"/>
</dbReference>
<dbReference type="Pfam" id="PF00664">
    <property type="entry name" value="ABC_membrane"/>
    <property type="match status" value="2"/>
</dbReference>
<keyword evidence="6" id="KW-0547">Nucleotide-binding</keyword>
<feature type="transmembrane region" description="Helical" evidence="10">
    <location>
        <begin position="865"/>
        <end position="896"/>
    </location>
</feature>
<evidence type="ECO:0000256" key="5">
    <source>
        <dbReference type="ARBA" id="ARBA00022737"/>
    </source>
</evidence>
<evidence type="ECO:0000256" key="6">
    <source>
        <dbReference type="ARBA" id="ARBA00022741"/>
    </source>
</evidence>
<sequence>MAVICFVNDVVIRLTLPILLGNLLNYYRKDGNMTYEDAVNYGIAIVAISVLLGLIQVHYYFNGSHYGMNIRTAICSLIYGKVLKLSKIALGDPTSGNVLNLLSNDVNRFDSVITVLHSLWTAPLVAFICGYLLWQEIQWCGMIGMAIIFMTVPFQSYAGRLSSKYRNATATRTDERIRFMDEIISGIQVIKMYAWELSFANLTEIIRGKELKIVLKNAYVRAMYMSLSLFTSRIALCASVVSVFLLYDRENLTVAKMFVVSALFNAVSSGMCETFILAVAHTAETMITFRRLEAFLNLNEKCVSSNFDAKKCGQNDISISLNDVTARWTPIKTESDNSINKMNLTLDRVSVQIPKGKLIGVIGPVGAGKSSFLQALIQELPLESGFIRIEGSISYASQEPWIFTATVRQNILFGQKIDMKRYDAVVKCTDLLKDFEQFSEGDKTIVNESGLSGGQKARINLARAVYRDADIYLFDDPLSAVDGHVGLHTFNECIGPQGFLAKSTRILVTHQVHFLQQADWVLVLRDGKIDVQGTYNEILSSCSDFAISHFSQSDFLNGNDFNKSDTIESRKETNSGVTSSTTKQTTVRKSIENVPSELESSSKGMIKGSLLFRYFCSANQPMLLGVLVVLFFMAQIFASAADVWVAIWTRKEEVRTMNYVQICDNLLRCSNHTSNSGDNEDAGIPSTSTYAYIYGGIIIALFVTGISRSIMLSRLCVTVSQNLHDQMFQCVINATMRFFNTNPSGRILNRFSNDIGIIDEILPKTFLDAAQTIVRMFGALFVIMLNVNTIFVAVLVAMIIAFTFLCKIYLKTSQDIKRLEGMTKSPVFTHISASIAGLPTIRTFNAERMLQREFDSHQDLHISCIYMYIATGAAFAMSLEIIVHLFVISVTIYFLFFNTDATGDKVGLAISQSLTLTALFKYGIRKSTDVANQLMSVERVLEYSSCIAAEKHPDIPIEAPSQWPQLGKIEFQNVCYRYLTAAEPVLRDLSFVIGSKEKIGIVGRTGSGKSSLIASLFRLACADGIDGKILIDDIDTAQLNLKDLRSKIAIIPQDPVLFSGTLRRNLDPFDEYSDADIWTALENVELKETACNTLEAQVMAKGSNFSVGQRQLLCLARAILRRNSILVLDEATANVDPHTDFLIQQTIRTKFVDCTVLTVAHRLNTIIDSDRVLVMDGGVAVEYDAPFKLLSKANGVFKGMVEALGSHEFNRLLSMSQKEKTDRM</sequence>
<name>A0A9Q0NCT7_9DIPT</name>
<feature type="transmembrane region" description="Helical" evidence="10">
    <location>
        <begin position="258"/>
        <end position="280"/>
    </location>
</feature>
<evidence type="ECO:0000313" key="13">
    <source>
        <dbReference type="EMBL" id="KAJ6646999.1"/>
    </source>
</evidence>
<dbReference type="OrthoDB" id="6500128at2759"/>
<dbReference type="PROSITE" id="PS00211">
    <property type="entry name" value="ABC_TRANSPORTER_1"/>
    <property type="match status" value="2"/>
</dbReference>
<evidence type="ECO:0000256" key="1">
    <source>
        <dbReference type="ARBA" id="ARBA00004141"/>
    </source>
</evidence>
<keyword evidence="8 10" id="KW-1133">Transmembrane helix</keyword>
<evidence type="ECO:0000259" key="12">
    <source>
        <dbReference type="PROSITE" id="PS50929"/>
    </source>
</evidence>
<evidence type="ECO:0000256" key="2">
    <source>
        <dbReference type="ARBA" id="ARBA00009726"/>
    </source>
</evidence>
<feature type="transmembrane region" description="Helical" evidence="10">
    <location>
        <begin position="622"/>
        <end position="647"/>
    </location>
</feature>